<keyword evidence="2" id="KW-1185">Reference proteome</keyword>
<dbReference type="EMBL" id="BLVP01000009">
    <property type="protein sequence ID" value="GFM37671.1"/>
    <property type="molecule type" value="Genomic_DNA"/>
</dbReference>
<dbReference type="InterPro" id="IPR010877">
    <property type="entry name" value="Phage_Mu_Gp46"/>
</dbReference>
<dbReference type="Pfam" id="PF07409">
    <property type="entry name" value="GP46"/>
    <property type="match status" value="1"/>
</dbReference>
<evidence type="ECO:0000313" key="1">
    <source>
        <dbReference type="EMBL" id="GFM37671.1"/>
    </source>
</evidence>
<accession>A0A7J0BWX6</accession>
<evidence type="ECO:0000313" key="2">
    <source>
        <dbReference type="Proteomes" id="UP000503820"/>
    </source>
</evidence>
<protein>
    <recommendedName>
        <fullName evidence="3">Mu-like prophage protein gp46</fullName>
    </recommendedName>
</protein>
<organism evidence="1 2">
    <name type="scientific">Desulfovibrio psychrotolerans</name>
    <dbReference type="NCBI Taxonomy" id="415242"/>
    <lineage>
        <taxon>Bacteria</taxon>
        <taxon>Pseudomonadati</taxon>
        <taxon>Thermodesulfobacteriota</taxon>
        <taxon>Desulfovibrionia</taxon>
        <taxon>Desulfovibrionales</taxon>
        <taxon>Desulfovibrionaceae</taxon>
        <taxon>Desulfovibrio</taxon>
    </lineage>
</organism>
<evidence type="ECO:0008006" key="3">
    <source>
        <dbReference type="Google" id="ProtNLM"/>
    </source>
</evidence>
<dbReference type="Proteomes" id="UP000503820">
    <property type="component" value="Unassembled WGS sequence"/>
</dbReference>
<sequence length="150" mass="16006">MGASEYTLEAPLERGLLAADGGLRRAIVISLFTDARAHDDDALPDGATGFGNRRGWWGDILPPAQAPEGAPWVTGSRLWLLSREKQTAETARRAQAYAAEALEWLITGGWATSVDVTAAWAADATGILVLTISITLADGTTVTETFRRPL</sequence>
<gene>
    <name evidence="1" type="ORF">DSM19430T_23550</name>
</gene>
<name>A0A7J0BWX6_9BACT</name>
<proteinExistence type="predicted"/>
<reference evidence="1 2" key="1">
    <citation type="submission" date="2020-05" db="EMBL/GenBank/DDBJ databases">
        <title>Draft genome sequence of Desulfovibrio psychrotolerans JS1T.</title>
        <authorList>
            <person name="Ueno A."/>
            <person name="Tamazawa S."/>
            <person name="Tamamura S."/>
            <person name="Murakami T."/>
            <person name="Kiyama T."/>
            <person name="Inomata H."/>
            <person name="Amano Y."/>
            <person name="Miyakawa K."/>
            <person name="Tamaki H."/>
            <person name="Naganuma T."/>
            <person name="Kaneko K."/>
        </authorList>
    </citation>
    <scope>NUCLEOTIDE SEQUENCE [LARGE SCALE GENOMIC DNA]</scope>
    <source>
        <strain evidence="1 2">JS1</strain>
    </source>
</reference>
<dbReference type="AlphaFoldDB" id="A0A7J0BWX6"/>
<dbReference type="RefSeq" id="WP_174410311.1">
    <property type="nucleotide sequence ID" value="NZ_BLVP01000009.1"/>
</dbReference>
<comment type="caution">
    <text evidence="1">The sequence shown here is derived from an EMBL/GenBank/DDBJ whole genome shotgun (WGS) entry which is preliminary data.</text>
</comment>